<dbReference type="CDD" id="cd02440">
    <property type="entry name" value="AdoMet_MTases"/>
    <property type="match status" value="1"/>
</dbReference>
<evidence type="ECO:0000259" key="4">
    <source>
        <dbReference type="Pfam" id="PF08241"/>
    </source>
</evidence>
<dbReference type="PANTHER" id="PTHR44942:SF4">
    <property type="entry name" value="METHYLTRANSFERASE TYPE 11 DOMAIN-CONTAINING PROTEIN"/>
    <property type="match status" value="1"/>
</dbReference>
<dbReference type="InterPro" id="IPR013216">
    <property type="entry name" value="Methyltransf_11"/>
</dbReference>
<name>A0A367FEN6_9ACTN</name>
<evidence type="ECO:0000313" key="5">
    <source>
        <dbReference type="EMBL" id="RCG28774.1"/>
    </source>
</evidence>
<gene>
    <name evidence="5" type="ORF">DTL70_01360</name>
</gene>
<evidence type="ECO:0000256" key="1">
    <source>
        <dbReference type="ARBA" id="ARBA00008361"/>
    </source>
</evidence>
<dbReference type="PANTHER" id="PTHR44942">
    <property type="entry name" value="METHYLTRANSF_11 DOMAIN-CONTAINING PROTEIN"/>
    <property type="match status" value="1"/>
</dbReference>
<dbReference type="Pfam" id="PF08241">
    <property type="entry name" value="Methyltransf_11"/>
    <property type="match status" value="1"/>
</dbReference>
<evidence type="ECO:0000256" key="2">
    <source>
        <dbReference type="ARBA" id="ARBA00022603"/>
    </source>
</evidence>
<keyword evidence="2 5" id="KW-0489">Methyltransferase</keyword>
<feature type="domain" description="Methyltransferase type 11" evidence="4">
    <location>
        <begin position="42"/>
        <end position="134"/>
    </location>
</feature>
<dbReference type="InterPro" id="IPR051052">
    <property type="entry name" value="Diverse_substrate_MTase"/>
</dbReference>
<reference evidence="5 6" key="1">
    <citation type="submission" date="2018-06" db="EMBL/GenBank/DDBJ databases">
        <title>Streptomyces reniochalinae sp. nov. and Streptomyces diacarnus sp. nov. from marine sponges.</title>
        <authorList>
            <person name="Li L."/>
        </authorList>
    </citation>
    <scope>NUCLEOTIDE SEQUENCE [LARGE SCALE GENOMIC DNA]</scope>
    <source>
        <strain evidence="5 6">LHW51701</strain>
    </source>
</reference>
<keyword evidence="3 5" id="KW-0808">Transferase</keyword>
<accession>A0A367FEN6</accession>
<dbReference type="EMBL" id="QOIN01000024">
    <property type="protein sequence ID" value="RCG28774.1"/>
    <property type="molecule type" value="Genomic_DNA"/>
</dbReference>
<evidence type="ECO:0000256" key="3">
    <source>
        <dbReference type="ARBA" id="ARBA00022679"/>
    </source>
</evidence>
<dbReference type="GO" id="GO:0032259">
    <property type="term" value="P:methylation"/>
    <property type="evidence" value="ECO:0007669"/>
    <property type="project" value="UniProtKB-KW"/>
</dbReference>
<dbReference type="RefSeq" id="WP_114019962.1">
    <property type="nucleotide sequence ID" value="NZ_QOIN01000024.1"/>
</dbReference>
<dbReference type="GO" id="GO:0008757">
    <property type="term" value="F:S-adenosylmethionine-dependent methyltransferase activity"/>
    <property type="evidence" value="ECO:0007669"/>
    <property type="project" value="InterPro"/>
</dbReference>
<dbReference type="InterPro" id="IPR029063">
    <property type="entry name" value="SAM-dependent_MTases_sf"/>
</dbReference>
<proteinExistence type="inferred from homology"/>
<dbReference type="Gene3D" id="3.40.50.150">
    <property type="entry name" value="Vaccinia Virus protein VP39"/>
    <property type="match status" value="1"/>
</dbReference>
<comment type="similarity">
    <text evidence="1">Belongs to the methyltransferase superfamily.</text>
</comment>
<dbReference type="Proteomes" id="UP000252914">
    <property type="component" value="Unassembled WGS sequence"/>
</dbReference>
<keyword evidence="6" id="KW-1185">Reference proteome</keyword>
<protein>
    <submittedName>
        <fullName evidence="5">Class I SAM-dependent methyltransferase</fullName>
    </submittedName>
</protein>
<evidence type="ECO:0000313" key="6">
    <source>
        <dbReference type="Proteomes" id="UP000252914"/>
    </source>
</evidence>
<organism evidence="5 6">
    <name type="scientific">Streptomyces diacarni</name>
    <dbReference type="NCBI Taxonomy" id="2800381"/>
    <lineage>
        <taxon>Bacteria</taxon>
        <taxon>Bacillati</taxon>
        <taxon>Actinomycetota</taxon>
        <taxon>Actinomycetes</taxon>
        <taxon>Kitasatosporales</taxon>
        <taxon>Streptomycetaceae</taxon>
        <taxon>Streptomyces</taxon>
    </lineage>
</organism>
<comment type="caution">
    <text evidence="5">The sequence shown here is derived from an EMBL/GenBank/DDBJ whole genome shotgun (WGS) entry which is preliminary data.</text>
</comment>
<dbReference type="SUPFAM" id="SSF53335">
    <property type="entry name" value="S-adenosyl-L-methionine-dependent methyltransferases"/>
    <property type="match status" value="1"/>
</dbReference>
<dbReference type="AlphaFoldDB" id="A0A367FEN6"/>
<sequence length="255" mass="28067">MGNFYDYAPYAPTYAARPDYVPEALRALLRVADVTPGDLVCDVGAGAGHLTEPLLQYGLRVHAVEPTRAMRAEGEARTADYDEVTWHSGTGEESGRPPGSYRLVTFGSCFDLMDRPAALAEAARILGQGGSFACLWNHRDLDDPLQARIEALIHEHVPGYGYGIRRSDQRPVIEESGLFEPPVHLSARRVVRLRADAWCDAWASHATLGRQAGTHFRDIVAGIRELVNDAGDAFVDVPYVTRVWVARTADRAGRR</sequence>